<dbReference type="Pfam" id="PF08843">
    <property type="entry name" value="AbiEii"/>
    <property type="match status" value="1"/>
</dbReference>
<dbReference type="EMBL" id="QXFI01000033">
    <property type="protein sequence ID" value="RIV42815.1"/>
    <property type="molecule type" value="Genomic_DNA"/>
</dbReference>
<keyword evidence="2" id="KW-0808">Transferase</keyword>
<dbReference type="Proteomes" id="UP000321621">
    <property type="component" value="Unassembled WGS sequence"/>
</dbReference>
<dbReference type="EMBL" id="VNWK01000033">
    <property type="protein sequence ID" value="TXJ92009.1"/>
    <property type="molecule type" value="Genomic_DNA"/>
</dbReference>
<proteinExistence type="predicted"/>
<evidence type="ECO:0000313" key="3">
    <source>
        <dbReference type="Proteomes" id="UP000266691"/>
    </source>
</evidence>
<dbReference type="RefSeq" id="WP_119648323.1">
    <property type="nucleotide sequence ID" value="NZ_QXFI01000033.1"/>
</dbReference>
<protein>
    <submittedName>
        <fullName evidence="2">Nucleotidyl transferase AbiEii/AbiGii toxin family protein</fullName>
    </submittedName>
</protein>
<accession>A0A3A1NJR0</accession>
<reference evidence="2 4" key="2">
    <citation type="submission" date="2019-07" db="EMBL/GenBank/DDBJ databases">
        <title>Draft genome of two Muricauda strains isolated from deep sea.</title>
        <authorList>
            <person name="Sun C."/>
        </authorList>
    </citation>
    <scope>NUCLEOTIDE SEQUENCE [LARGE SCALE GENOMIC DNA]</scope>
    <source>
        <strain evidence="2 4">72</strain>
    </source>
</reference>
<comment type="caution">
    <text evidence="1">The sequence shown here is derived from an EMBL/GenBank/DDBJ whole genome shotgun (WGS) entry which is preliminary data.</text>
</comment>
<dbReference type="InterPro" id="IPR014942">
    <property type="entry name" value="AbiEii"/>
</dbReference>
<evidence type="ECO:0000313" key="2">
    <source>
        <dbReference type="EMBL" id="TXJ92009.1"/>
    </source>
</evidence>
<name>A0A3A1NJR0_9FLAO</name>
<reference evidence="1 3" key="1">
    <citation type="submission" date="2018-08" db="EMBL/GenBank/DDBJ databases">
        <title>Proposal of Muricauda 72 sp.nov. and Muricauda NH166 sp.nov., isolated from seawater.</title>
        <authorList>
            <person name="Cheng H."/>
            <person name="Wu Y.-H."/>
            <person name="Guo L.-L."/>
            <person name="Xu X.-W."/>
        </authorList>
    </citation>
    <scope>NUCLEOTIDE SEQUENCE [LARGE SCALE GENOMIC DNA]</scope>
    <source>
        <strain evidence="1 3">72</strain>
    </source>
</reference>
<gene>
    <name evidence="1" type="ORF">D2V05_14435</name>
    <name evidence="2" type="ORF">FQ017_14305</name>
</gene>
<dbReference type="AlphaFoldDB" id="A0A3A1NJR0"/>
<evidence type="ECO:0000313" key="4">
    <source>
        <dbReference type="Proteomes" id="UP000321621"/>
    </source>
</evidence>
<sequence length="76" mass="8979">MDKRTFYDIPKEDRLAIFKNVENKTGIPDFAVEKDWWVVQALKVIFEMEIAEHLVFKGGTSLSKAWKLIDRFSYPK</sequence>
<keyword evidence="4" id="KW-1185">Reference proteome</keyword>
<dbReference type="GO" id="GO:0016740">
    <property type="term" value="F:transferase activity"/>
    <property type="evidence" value="ECO:0007669"/>
    <property type="project" value="UniProtKB-KW"/>
</dbReference>
<evidence type="ECO:0000313" key="1">
    <source>
        <dbReference type="EMBL" id="RIV42815.1"/>
    </source>
</evidence>
<dbReference type="OrthoDB" id="9780929at2"/>
<organism evidence="1 3">
    <name type="scientific">Flagellimonas pelagia</name>
    <dbReference type="NCBI Taxonomy" id="2306998"/>
    <lineage>
        <taxon>Bacteria</taxon>
        <taxon>Pseudomonadati</taxon>
        <taxon>Bacteroidota</taxon>
        <taxon>Flavobacteriia</taxon>
        <taxon>Flavobacteriales</taxon>
        <taxon>Flavobacteriaceae</taxon>
        <taxon>Flagellimonas</taxon>
    </lineage>
</organism>
<dbReference type="Gene3D" id="3.10.450.620">
    <property type="entry name" value="JHP933, nucleotidyltransferase-like core domain"/>
    <property type="match status" value="1"/>
</dbReference>
<dbReference type="Proteomes" id="UP000266691">
    <property type="component" value="Unassembled WGS sequence"/>
</dbReference>